<protein>
    <submittedName>
        <fullName evidence="2">Uncharacterized protein</fullName>
    </submittedName>
</protein>
<name>A0ABD2WVP8_9HYME</name>
<evidence type="ECO:0000256" key="1">
    <source>
        <dbReference type="SAM" id="Phobius"/>
    </source>
</evidence>
<gene>
    <name evidence="2" type="ORF">TKK_009467</name>
</gene>
<keyword evidence="1" id="KW-0812">Transmembrane</keyword>
<feature type="transmembrane region" description="Helical" evidence="1">
    <location>
        <begin position="33"/>
        <end position="56"/>
    </location>
</feature>
<keyword evidence="1" id="KW-0472">Membrane</keyword>
<sequence length="245" mass="29091">MRNVGTVARRQDFSRINASEQDAVTERYTLTQLFIILSTVFLLCMLSFSTTFCIMYSRQFNRFEQLEDALIELSKALVPEENHKPISYSYVEQEIIKNIPKDLFKSKMNLHDLVQAQSNPWVIVYDSLHKEHMLDWNTFKSFVHCERFRPDPQGNHLDSSSLFTLQACYRFGVNLTDIEEGIHRNEKPEMRYDLENLYITCEQVFNANLGKFTRELYEDYKNCKDSRALNLTQIDEFEKSRNRRH</sequence>
<keyword evidence="3" id="KW-1185">Reference proteome</keyword>
<comment type="caution">
    <text evidence="2">The sequence shown here is derived from an EMBL/GenBank/DDBJ whole genome shotgun (WGS) entry which is preliminary data.</text>
</comment>
<dbReference type="AlphaFoldDB" id="A0ABD2WVP8"/>
<dbReference type="EMBL" id="JBJJXI010000070">
    <property type="protein sequence ID" value="KAL3396582.1"/>
    <property type="molecule type" value="Genomic_DNA"/>
</dbReference>
<evidence type="ECO:0000313" key="2">
    <source>
        <dbReference type="EMBL" id="KAL3396582.1"/>
    </source>
</evidence>
<evidence type="ECO:0000313" key="3">
    <source>
        <dbReference type="Proteomes" id="UP001627154"/>
    </source>
</evidence>
<reference evidence="2 3" key="1">
    <citation type="journal article" date="2024" name="bioRxiv">
        <title>A reference genome for Trichogramma kaykai: A tiny desert-dwelling parasitoid wasp with competing sex-ratio distorters.</title>
        <authorList>
            <person name="Culotta J."/>
            <person name="Lindsey A.R."/>
        </authorList>
    </citation>
    <scope>NUCLEOTIDE SEQUENCE [LARGE SCALE GENOMIC DNA]</scope>
    <source>
        <strain evidence="2 3">KSX58</strain>
    </source>
</reference>
<dbReference type="Proteomes" id="UP001627154">
    <property type="component" value="Unassembled WGS sequence"/>
</dbReference>
<accession>A0ABD2WVP8</accession>
<organism evidence="2 3">
    <name type="scientific">Trichogramma kaykai</name>
    <dbReference type="NCBI Taxonomy" id="54128"/>
    <lineage>
        <taxon>Eukaryota</taxon>
        <taxon>Metazoa</taxon>
        <taxon>Ecdysozoa</taxon>
        <taxon>Arthropoda</taxon>
        <taxon>Hexapoda</taxon>
        <taxon>Insecta</taxon>
        <taxon>Pterygota</taxon>
        <taxon>Neoptera</taxon>
        <taxon>Endopterygota</taxon>
        <taxon>Hymenoptera</taxon>
        <taxon>Apocrita</taxon>
        <taxon>Proctotrupomorpha</taxon>
        <taxon>Chalcidoidea</taxon>
        <taxon>Trichogrammatidae</taxon>
        <taxon>Trichogramma</taxon>
    </lineage>
</organism>
<keyword evidence="1" id="KW-1133">Transmembrane helix</keyword>
<proteinExistence type="predicted"/>